<organism evidence="1 2">
    <name type="scientific">Leeuwenhoekiella marinoflava</name>
    <dbReference type="NCBI Taxonomy" id="988"/>
    <lineage>
        <taxon>Bacteria</taxon>
        <taxon>Pseudomonadati</taxon>
        <taxon>Bacteroidota</taxon>
        <taxon>Flavobacteriia</taxon>
        <taxon>Flavobacteriales</taxon>
        <taxon>Flavobacteriaceae</taxon>
        <taxon>Leeuwenhoekiella</taxon>
    </lineage>
</organism>
<dbReference type="RefSeq" id="WP_083557879.1">
    <property type="nucleotide sequence ID" value="NZ_QOVL01000006.1"/>
</dbReference>
<dbReference type="EMBL" id="QOVL01000006">
    <property type="protein sequence ID" value="RXG31772.1"/>
    <property type="molecule type" value="Genomic_DNA"/>
</dbReference>
<name>A0A4Q0PNS7_9FLAO</name>
<gene>
    <name evidence="1" type="ORF">DSL99_1595</name>
</gene>
<dbReference type="STRING" id="1122159.SAMN02745246_01587"/>
<evidence type="ECO:0000313" key="2">
    <source>
        <dbReference type="Proteomes" id="UP000290608"/>
    </source>
</evidence>
<evidence type="ECO:0008006" key="3">
    <source>
        <dbReference type="Google" id="ProtNLM"/>
    </source>
</evidence>
<comment type="caution">
    <text evidence="1">The sequence shown here is derived from an EMBL/GenBank/DDBJ whole genome shotgun (WGS) entry which is preliminary data.</text>
</comment>
<accession>A0A4Q0PNS7</accession>
<evidence type="ECO:0000313" key="1">
    <source>
        <dbReference type="EMBL" id="RXG31772.1"/>
    </source>
</evidence>
<sequence length="121" mass="14149">MKLIFVYNAHSGRFNAYLDSLHKVLSPASYSCKLCELTHGVSSERTLWKTFRENSNLEMEFLHKDEFLTKHISSEYKKLEFPVVLREENGQVELLLTRLDFDRLETEKDLIAAIAQKTKPQ</sequence>
<dbReference type="Proteomes" id="UP000290608">
    <property type="component" value="Unassembled WGS sequence"/>
</dbReference>
<dbReference type="AlphaFoldDB" id="A0A4Q0PNS7"/>
<protein>
    <recommendedName>
        <fullName evidence="3">GTPase</fullName>
    </recommendedName>
</protein>
<proteinExistence type="predicted"/>
<reference evidence="1 2" key="1">
    <citation type="submission" date="2018-07" db="EMBL/GenBank/DDBJ databases">
        <title>Leeuwenhoekiella genomics.</title>
        <authorList>
            <person name="Tahon G."/>
            <person name="Willems A."/>
        </authorList>
    </citation>
    <scope>NUCLEOTIDE SEQUENCE [LARGE SCALE GENOMIC DNA]</scope>
    <source>
        <strain evidence="1 2">LMG 1345</strain>
    </source>
</reference>